<dbReference type="InterPro" id="IPR029052">
    <property type="entry name" value="Metallo-depent_PP-like"/>
</dbReference>
<dbReference type="EMBL" id="UINC01000013">
    <property type="protein sequence ID" value="SUZ47390.1"/>
    <property type="molecule type" value="Genomic_DNA"/>
</dbReference>
<evidence type="ECO:0000256" key="4">
    <source>
        <dbReference type="ARBA" id="ARBA00022801"/>
    </source>
</evidence>
<reference evidence="8" key="1">
    <citation type="submission" date="2018-05" db="EMBL/GenBank/DDBJ databases">
        <authorList>
            <person name="Lanie J.A."/>
            <person name="Ng W.-L."/>
            <person name="Kazmierczak K.M."/>
            <person name="Andrzejewski T.M."/>
            <person name="Davidsen T.M."/>
            <person name="Wayne K.J."/>
            <person name="Tettelin H."/>
            <person name="Glass J.I."/>
            <person name="Rusch D."/>
            <person name="Podicherti R."/>
            <person name="Tsui H.-C.T."/>
            <person name="Winkler M.E."/>
        </authorList>
    </citation>
    <scope>NUCLEOTIDE SEQUENCE</scope>
</reference>
<evidence type="ECO:0000256" key="5">
    <source>
        <dbReference type="ARBA" id="ARBA00023136"/>
    </source>
</evidence>
<organism evidence="8">
    <name type="scientific">marine metagenome</name>
    <dbReference type="NCBI Taxonomy" id="408172"/>
    <lineage>
        <taxon>unclassified sequences</taxon>
        <taxon>metagenomes</taxon>
        <taxon>ecological metagenomes</taxon>
    </lineage>
</organism>
<accession>A0A381MYG7</accession>
<dbReference type="PANTHER" id="PTHR34990">
    <property type="entry name" value="UDP-2,3-DIACYLGLUCOSAMINE HYDROLASE-RELATED"/>
    <property type="match status" value="1"/>
</dbReference>
<name>A0A381MYG7_9ZZZZ</name>
<dbReference type="PANTHER" id="PTHR34990:SF1">
    <property type="entry name" value="UDP-2,3-DIACYLGLUCOSAMINE HYDROLASE"/>
    <property type="match status" value="1"/>
</dbReference>
<dbReference type="GO" id="GO:0046872">
    <property type="term" value="F:metal ion binding"/>
    <property type="evidence" value="ECO:0007669"/>
    <property type="project" value="UniProtKB-KW"/>
</dbReference>
<evidence type="ECO:0000256" key="3">
    <source>
        <dbReference type="ARBA" id="ARBA00022723"/>
    </source>
</evidence>
<keyword evidence="4" id="KW-0378">Hydrolase</keyword>
<evidence type="ECO:0000313" key="8">
    <source>
        <dbReference type="EMBL" id="SUZ47390.1"/>
    </source>
</evidence>
<dbReference type="AlphaFoldDB" id="A0A381MYG7"/>
<evidence type="ECO:0000256" key="2">
    <source>
        <dbReference type="ARBA" id="ARBA00022519"/>
    </source>
</evidence>
<dbReference type="GO" id="GO:0009245">
    <property type="term" value="P:lipid A biosynthetic process"/>
    <property type="evidence" value="ECO:0007669"/>
    <property type="project" value="TreeGrafter"/>
</dbReference>
<keyword evidence="1" id="KW-1003">Cell membrane</keyword>
<keyword evidence="3" id="KW-0479">Metal-binding</keyword>
<dbReference type="InterPro" id="IPR043461">
    <property type="entry name" value="LpxH-like"/>
</dbReference>
<dbReference type="GO" id="GO:0016020">
    <property type="term" value="C:membrane"/>
    <property type="evidence" value="ECO:0007669"/>
    <property type="project" value="GOC"/>
</dbReference>
<dbReference type="SUPFAM" id="SSF56300">
    <property type="entry name" value="Metallo-dependent phosphatases"/>
    <property type="match status" value="1"/>
</dbReference>
<dbReference type="GO" id="GO:0008758">
    <property type="term" value="F:UDP-2,3-diacylglucosamine hydrolase activity"/>
    <property type="evidence" value="ECO:0007669"/>
    <property type="project" value="TreeGrafter"/>
</dbReference>
<evidence type="ECO:0000256" key="6">
    <source>
        <dbReference type="ARBA" id="ARBA00023211"/>
    </source>
</evidence>
<keyword evidence="5" id="KW-0472">Membrane</keyword>
<dbReference type="Pfam" id="PF00149">
    <property type="entry name" value="Metallophos"/>
    <property type="match status" value="1"/>
</dbReference>
<dbReference type="InterPro" id="IPR004843">
    <property type="entry name" value="Calcineurin-like_PHP"/>
</dbReference>
<evidence type="ECO:0000256" key="1">
    <source>
        <dbReference type="ARBA" id="ARBA00022475"/>
    </source>
</evidence>
<evidence type="ECO:0000259" key="7">
    <source>
        <dbReference type="Pfam" id="PF00149"/>
    </source>
</evidence>
<keyword evidence="2" id="KW-0997">Cell inner membrane</keyword>
<proteinExistence type="predicted"/>
<sequence>MDLPVYFISDVHLMLERTESEVKRQDILFKFFHHVKKSGGTLVINGDLFDFYFEYKDVIPKVFFPFYHEILKLREEGIKVHFILGNHDYWVRDFITETLFDHTYFSDTTFDLNGKKFYVTHGDGYLSWDKGYRLLKRLLHSRLFIWTYRMLHPRLGYRIGEWVSKKGKHYDHSKEYNKKILDEMSIHAQKRLEKGFDYFITGHYHQAKELTLNGGKLLILGDWLSFFTYAIFDGHDLKLKFWETHETP</sequence>
<protein>
    <recommendedName>
        <fullName evidence="7">Calcineurin-like phosphoesterase domain-containing protein</fullName>
    </recommendedName>
</protein>
<dbReference type="CDD" id="cd07398">
    <property type="entry name" value="MPP_YbbF-LpxH"/>
    <property type="match status" value="1"/>
</dbReference>
<feature type="domain" description="Calcineurin-like phosphoesterase" evidence="7">
    <location>
        <begin position="3"/>
        <end position="206"/>
    </location>
</feature>
<dbReference type="Gene3D" id="3.60.21.10">
    <property type="match status" value="1"/>
</dbReference>
<gene>
    <name evidence="8" type="ORF">METZ01_LOCUS244</name>
</gene>
<keyword evidence="6" id="KW-0464">Manganese</keyword>